<reference evidence="1 2" key="1">
    <citation type="journal article" date="2014" name="Nat. Genet.">
        <title>Genome and transcriptome of the porcine whipworm Trichuris suis.</title>
        <authorList>
            <person name="Jex A.R."/>
            <person name="Nejsum P."/>
            <person name="Schwarz E.M."/>
            <person name="Hu L."/>
            <person name="Young N.D."/>
            <person name="Hall R.S."/>
            <person name="Korhonen P.K."/>
            <person name="Liao S."/>
            <person name="Thamsborg S."/>
            <person name="Xia J."/>
            <person name="Xu P."/>
            <person name="Wang S."/>
            <person name="Scheerlinck J.P."/>
            <person name="Hofmann A."/>
            <person name="Sternberg P.W."/>
            <person name="Wang J."/>
            <person name="Gasser R.B."/>
        </authorList>
    </citation>
    <scope>NUCLEOTIDE SEQUENCE [LARGE SCALE GENOMIC DNA]</scope>
    <source>
        <strain evidence="1">DCEP-RM93M</strain>
    </source>
</reference>
<dbReference type="Proteomes" id="UP000030764">
    <property type="component" value="Unassembled WGS sequence"/>
</dbReference>
<accession>A0A085LIN4</accession>
<evidence type="ECO:0000313" key="1">
    <source>
        <dbReference type="EMBL" id="KFD44830.1"/>
    </source>
</evidence>
<organism evidence="1 2">
    <name type="scientific">Trichuris suis</name>
    <name type="common">pig whipworm</name>
    <dbReference type="NCBI Taxonomy" id="68888"/>
    <lineage>
        <taxon>Eukaryota</taxon>
        <taxon>Metazoa</taxon>
        <taxon>Ecdysozoa</taxon>
        <taxon>Nematoda</taxon>
        <taxon>Enoplea</taxon>
        <taxon>Dorylaimia</taxon>
        <taxon>Trichinellida</taxon>
        <taxon>Trichuridae</taxon>
        <taxon>Trichuris</taxon>
    </lineage>
</organism>
<dbReference type="AlphaFoldDB" id="A0A085LIN4"/>
<gene>
    <name evidence="1" type="ORF">M513_14293</name>
</gene>
<protein>
    <submittedName>
        <fullName evidence="1">Uncharacterized protein</fullName>
    </submittedName>
</protein>
<keyword evidence="2" id="KW-1185">Reference proteome</keyword>
<name>A0A085LIN4_9BILA</name>
<proteinExistence type="predicted"/>
<evidence type="ECO:0000313" key="2">
    <source>
        <dbReference type="Proteomes" id="UP000030764"/>
    </source>
</evidence>
<sequence length="47" mass="5598">MCKDLREKLGNGVQYDRITRLMILYDDCMEECTALRKQETDQSYSSF</sequence>
<dbReference type="EMBL" id="KL364406">
    <property type="protein sequence ID" value="KFD44830.1"/>
    <property type="molecule type" value="Genomic_DNA"/>
</dbReference>